<dbReference type="PANTHER" id="PTHR43301:SF3">
    <property type="entry name" value="ARABINAN ENDO-1,5-ALPHA-L-ARABINOSIDASE A-RELATED"/>
    <property type="match status" value="1"/>
</dbReference>
<dbReference type="InterPro" id="IPR050727">
    <property type="entry name" value="GH43_arabinanases"/>
</dbReference>
<dbReference type="Proteomes" id="UP001500827">
    <property type="component" value="Unassembled WGS sequence"/>
</dbReference>
<protein>
    <recommendedName>
        <fullName evidence="8">Glycoside hydrolase</fullName>
    </recommendedName>
</protein>
<gene>
    <name evidence="6" type="ORF">GCM10022276_16100</name>
</gene>
<accession>A0ABP7LC81</accession>
<keyword evidence="7" id="KW-1185">Reference proteome</keyword>
<dbReference type="Pfam" id="PF04616">
    <property type="entry name" value="Glyco_hydro_43"/>
    <property type="match status" value="1"/>
</dbReference>
<comment type="similarity">
    <text evidence="2 5">Belongs to the glycosyl hydrolase 43 family.</text>
</comment>
<dbReference type="InterPro" id="IPR006710">
    <property type="entry name" value="Glyco_hydro_43"/>
</dbReference>
<dbReference type="InterPro" id="IPR023296">
    <property type="entry name" value="Glyco_hydro_beta-prop_sf"/>
</dbReference>
<comment type="pathway">
    <text evidence="1">Glycan metabolism; L-arabinan degradation.</text>
</comment>
<proteinExistence type="inferred from homology"/>
<evidence type="ECO:0000256" key="2">
    <source>
        <dbReference type="ARBA" id="ARBA00009865"/>
    </source>
</evidence>
<comment type="caution">
    <text evidence="6">The sequence shown here is derived from an EMBL/GenBank/DDBJ whole genome shotgun (WGS) entry which is preliminary data.</text>
</comment>
<evidence type="ECO:0000256" key="1">
    <source>
        <dbReference type="ARBA" id="ARBA00004834"/>
    </source>
</evidence>
<evidence type="ECO:0000313" key="7">
    <source>
        <dbReference type="Proteomes" id="UP001500827"/>
    </source>
</evidence>
<dbReference type="Gene3D" id="2.115.10.20">
    <property type="entry name" value="Glycosyl hydrolase domain, family 43"/>
    <property type="match status" value="1"/>
</dbReference>
<organism evidence="6 7">
    <name type="scientific">Sphingomonas limnosediminicola</name>
    <dbReference type="NCBI Taxonomy" id="940133"/>
    <lineage>
        <taxon>Bacteria</taxon>
        <taxon>Pseudomonadati</taxon>
        <taxon>Pseudomonadota</taxon>
        <taxon>Alphaproteobacteria</taxon>
        <taxon>Sphingomonadales</taxon>
        <taxon>Sphingomonadaceae</taxon>
        <taxon>Sphingomonas</taxon>
    </lineage>
</organism>
<keyword evidence="3 5" id="KW-0378">Hydrolase</keyword>
<evidence type="ECO:0000256" key="4">
    <source>
        <dbReference type="ARBA" id="ARBA00023295"/>
    </source>
</evidence>
<evidence type="ECO:0000313" key="6">
    <source>
        <dbReference type="EMBL" id="GAA3897937.1"/>
    </source>
</evidence>
<reference evidence="7" key="1">
    <citation type="journal article" date="2019" name="Int. J. Syst. Evol. Microbiol.">
        <title>The Global Catalogue of Microorganisms (GCM) 10K type strain sequencing project: providing services to taxonomists for standard genome sequencing and annotation.</title>
        <authorList>
            <consortium name="The Broad Institute Genomics Platform"/>
            <consortium name="The Broad Institute Genome Sequencing Center for Infectious Disease"/>
            <person name="Wu L."/>
            <person name="Ma J."/>
        </authorList>
    </citation>
    <scope>NUCLEOTIDE SEQUENCE [LARGE SCALE GENOMIC DNA]</scope>
    <source>
        <strain evidence="7">JCM 17543</strain>
    </source>
</reference>
<keyword evidence="4 5" id="KW-0326">Glycosidase</keyword>
<evidence type="ECO:0008006" key="8">
    <source>
        <dbReference type="Google" id="ProtNLM"/>
    </source>
</evidence>
<name>A0ABP7LC81_9SPHN</name>
<evidence type="ECO:0000256" key="5">
    <source>
        <dbReference type="RuleBase" id="RU361187"/>
    </source>
</evidence>
<dbReference type="PANTHER" id="PTHR43301">
    <property type="entry name" value="ARABINAN ENDO-1,5-ALPHA-L-ARABINOSIDASE"/>
    <property type="match status" value="1"/>
</dbReference>
<dbReference type="CDD" id="cd08999">
    <property type="entry name" value="GH43_ABN-like"/>
    <property type="match status" value="1"/>
</dbReference>
<dbReference type="SUPFAM" id="SSF75005">
    <property type="entry name" value="Arabinanase/levansucrase/invertase"/>
    <property type="match status" value="1"/>
</dbReference>
<evidence type="ECO:0000256" key="3">
    <source>
        <dbReference type="ARBA" id="ARBA00022801"/>
    </source>
</evidence>
<sequence>MAGAMPTSPNKTAQSELLARTYTNPILDWDFPDPAIIHAPDGYYYAYATQTLRGEDWINIQLARSADLVNWEHLGDALPVKPDWASTTQDFWAPSVIRDGSTYYMYYSATPDFCADPVRGHALAVATSQSPAGPFVDMGMPLLLGAGFEYIDPMAFDDPATGKKLLYWGSGFQPIKVQELAEDRLSFKPESSPTDLIWPNGENGSFPRLVEAAWVILHDGYYYLFYSGDNCCGPDAEYGVMVARSKSATGPFQTLEEARGVPHSLMLFKCERWLAPGHNTIVTDKAGDVWIVYHAIDVNRPRQHQEDEINSRRILLMDQIEWKHGWPHVGTPSAAPRPAPSV</sequence>
<dbReference type="RefSeq" id="WP_344699161.1">
    <property type="nucleotide sequence ID" value="NZ_BAABBM010000001.1"/>
</dbReference>
<dbReference type="EMBL" id="BAABBM010000001">
    <property type="protein sequence ID" value="GAA3897937.1"/>
    <property type="molecule type" value="Genomic_DNA"/>
</dbReference>